<evidence type="ECO:0000313" key="1">
    <source>
        <dbReference type="EMBL" id="WXB00603.1"/>
    </source>
</evidence>
<name>A0ABZ2KPL7_9BACT</name>
<dbReference type="InterPro" id="IPR008257">
    <property type="entry name" value="Pept_M19"/>
</dbReference>
<evidence type="ECO:0000313" key="2">
    <source>
        <dbReference type="Proteomes" id="UP001374803"/>
    </source>
</evidence>
<protein>
    <submittedName>
        <fullName evidence="1">Dipeptidase</fullName>
    </submittedName>
</protein>
<proteinExistence type="predicted"/>
<dbReference type="Gene3D" id="3.20.20.140">
    <property type="entry name" value="Metal-dependent hydrolases"/>
    <property type="match status" value="1"/>
</dbReference>
<dbReference type="InterPro" id="IPR032466">
    <property type="entry name" value="Metal_Hydrolase"/>
</dbReference>
<reference evidence="1" key="1">
    <citation type="submission" date="2021-12" db="EMBL/GenBank/DDBJ databases">
        <title>Discovery of the Pendulisporaceae a myxobacterial family with distinct sporulation behavior and unique specialized metabolism.</title>
        <authorList>
            <person name="Garcia R."/>
            <person name="Popoff A."/>
            <person name="Bader C.D."/>
            <person name="Loehr J."/>
            <person name="Walesch S."/>
            <person name="Walt C."/>
            <person name="Boldt J."/>
            <person name="Bunk B."/>
            <person name="Haeckl F.J.F.P.J."/>
            <person name="Gunesch A.P."/>
            <person name="Birkelbach J."/>
            <person name="Nuebel U."/>
            <person name="Pietschmann T."/>
            <person name="Bach T."/>
            <person name="Mueller R."/>
        </authorList>
    </citation>
    <scope>NUCLEOTIDE SEQUENCE</scope>
    <source>
        <strain evidence="1">MSr11367</strain>
    </source>
</reference>
<dbReference type="PANTHER" id="PTHR10443:SF12">
    <property type="entry name" value="DIPEPTIDASE"/>
    <property type="match status" value="1"/>
</dbReference>
<dbReference type="PROSITE" id="PS51318">
    <property type="entry name" value="TAT"/>
    <property type="match status" value="1"/>
</dbReference>
<keyword evidence="2" id="KW-1185">Reference proteome</keyword>
<dbReference type="PROSITE" id="PS51257">
    <property type="entry name" value="PROKAR_LIPOPROTEIN"/>
    <property type="match status" value="1"/>
</dbReference>
<dbReference type="Pfam" id="PF01244">
    <property type="entry name" value="Peptidase_M19"/>
    <property type="match status" value="1"/>
</dbReference>
<organism evidence="1 2">
    <name type="scientific">Pendulispora rubella</name>
    <dbReference type="NCBI Taxonomy" id="2741070"/>
    <lineage>
        <taxon>Bacteria</taxon>
        <taxon>Pseudomonadati</taxon>
        <taxon>Myxococcota</taxon>
        <taxon>Myxococcia</taxon>
        <taxon>Myxococcales</taxon>
        <taxon>Sorangiineae</taxon>
        <taxon>Pendulisporaceae</taxon>
        <taxon>Pendulispora</taxon>
    </lineage>
</organism>
<dbReference type="RefSeq" id="WP_394830205.1">
    <property type="nucleotide sequence ID" value="NZ_CP089929.1"/>
</dbReference>
<dbReference type="EMBL" id="CP089983">
    <property type="protein sequence ID" value="WXB00603.1"/>
    <property type="molecule type" value="Genomic_DNA"/>
</dbReference>
<dbReference type="InterPro" id="IPR006311">
    <property type="entry name" value="TAT_signal"/>
</dbReference>
<gene>
    <name evidence="1" type="ORF">LVJ94_27225</name>
</gene>
<dbReference type="SUPFAM" id="SSF51556">
    <property type="entry name" value="Metallo-dependent hydrolases"/>
    <property type="match status" value="1"/>
</dbReference>
<dbReference type="PROSITE" id="PS51365">
    <property type="entry name" value="RENAL_DIPEPTIDASE_2"/>
    <property type="match status" value="1"/>
</dbReference>
<dbReference type="PANTHER" id="PTHR10443">
    <property type="entry name" value="MICROSOMAL DIPEPTIDASE"/>
    <property type="match status" value="1"/>
</dbReference>
<sequence>MSSSRVTRRHFVQFASGIALSGCAGQGSDARAADRAPGSKAGGSLDDGIIFDGSGGIGRYEWNPPLTASEIQDGLRSGLTCVSITVDDVTNSEHAFDHTMEMISVRLREIAAHPESLMLVRNAADLRAAKATKRVGFIFAFQGATALGPALEHFDTMHGLGVRVMQLTYNTRNLLGDGCLEPGNAGLSTLGRRAVERMNASRVLVDVSHCGQRTTAEAIELSKQPVAITHTGCSAVVNHPRNKRDEELKRCADKGGVAGIYFMPFLRAQGQQMAADVIAHLEHAINVCGEEHVGIGSDGTVSTVDIKDPAYVAEFRKEVEERRKKGISAPGEAPDVFPLCPDLNTPQKFQILRDKLRARGHSQARLNKIMGGNFARLFADVCG</sequence>
<accession>A0ABZ2KPL7</accession>
<dbReference type="Proteomes" id="UP001374803">
    <property type="component" value="Chromosome"/>
</dbReference>